<dbReference type="Pfam" id="PF11716">
    <property type="entry name" value="MDMPI_N"/>
    <property type="match status" value="1"/>
</dbReference>
<dbReference type="GO" id="GO:0016853">
    <property type="term" value="F:isomerase activity"/>
    <property type="evidence" value="ECO:0007669"/>
    <property type="project" value="UniProtKB-KW"/>
</dbReference>
<dbReference type="NCBIfam" id="TIGR03083">
    <property type="entry name" value="maleylpyruvate isomerase family mycothiol-dependent enzyme"/>
    <property type="match status" value="1"/>
</dbReference>
<gene>
    <name evidence="3" type="ORF">ACFPBZ_01505</name>
</gene>
<dbReference type="EMBL" id="JBHSIV010000001">
    <property type="protein sequence ID" value="MFC5060866.1"/>
    <property type="molecule type" value="Genomic_DNA"/>
</dbReference>
<sequence length="249" mass="26979">MRDQLLLQATAFADAVSSEKAGDLSGPVPTCPDWTLRDLVRHLGRVHRRVTATITSGSERMVARDAEIPDGEPPESRDEVATWVLAGAAALVEAFEAGPSDREVGGFVGPTPVVWWERRQLHELLVHRLDAEIAVGIEPLADVSPELAVDGIAEWYDLITAFRSGSRRLRGTGETVHLHATDEPSGEWFIVRGPEGVTITREHGKADVAVRGPARALLAAVTGRRGLDDLEVFGDPAHAEDWIRVAALD</sequence>
<name>A0ABV9YK60_9PSEU</name>
<dbReference type="Gene3D" id="1.20.120.450">
    <property type="entry name" value="dinb family like domain"/>
    <property type="match status" value="1"/>
</dbReference>
<dbReference type="Pfam" id="PF07398">
    <property type="entry name" value="MDMPI_C"/>
    <property type="match status" value="1"/>
</dbReference>
<dbReference type="InterPro" id="IPR010872">
    <property type="entry name" value="MDMPI_C-term_domain"/>
</dbReference>
<evidence type="ECO:0000313" key="3">
    <source>
        <dbReference type="EMBL" id="MFC5060866.1"/>
    </source>
</evidence>
<dbReference type="InterPro" id="IPR034660">
    <property type="entry name" value="DinB/YfiT-like"/>
</dbReference>
<dbReference type="InterPro" id="IPR017517">
    <property type="entry name" value="Maleyloyr_isom"/>
</dbReference>
<dbReference type="PANTHER" id="PTHR40758:SF1">
    <property type="entry name" value="CONSERVED PROTEIN"/>
    <property type="match status" value="1"/>
</dbReference>
<dbReference type="SUPFAM" id="SSF109854">
    <property type="entry name" value="DinB/YfiT-like putative metalloenzymes"/>
    <property type="match status" value="1"/>
</dbReference>
<feature type="domain" description="MDMPI C-terminal" evidence="1">
    <location>
        <begin position="146"/>
        <end position="239"/>
    </location>
</feature>
<protein>
    <submittedName>
        <fullName evidence="3">Maleylpyruvate isomerase family mycothiol-dependent enzyme</fullName>
    </submittedName>
</protein>
<dbReference type="Proteomes" id="UP001595947">
    <property type="component" value="Unassembled WGS sequence"/>
</dbReference>
<dbReference type="PANTHER" id="PTHR40758">
    <property type="entry name" value="CONSERVED PROTEIN"/>
    <property type="match status" value="1"/>
</dbReference>
<evidence type="ECO:0000259" key="2">
    <source>
        <dbReference type="Pfam" id="PF11716"/>
    </source>
</evidence>
<evidence type="ECO:0000313" key="4">
    <source>
        <dbReference type="Proteomes" id="UP001595947"/>
    </source>
</evidence>
<accession>A0ABV9YK60</accession>
<evidence type="ECO:0000259" key="1">
    <source>
        <dbReference type="Pfam" id="PF07398"/>
    </source>
</evidence>
<dbReference type="RefSeq" id="WP_378034200.1">
    <property type="nucleotide sequence ID" value="NZ_JBHSIV010000001.1"/>
</dbReference>
<proteinExistence type="predicted"/>
<organism evidence="3 4">
    <name type="scientific">Actinomycetospora atypica</name>
    <dbReference type="NCBI Taxonomy" id="1290095"/>
    <lineage>
        <taxon>Bacteria</taxon>
        <taxon>Bacillati</taxon>
        <taxon>Actinomycetota</taxon>
        <taxon>Actinomycetes</taxon>
        <taxon>Pseudonocardiales</taxon>
        <taxon>Pseudonocardiaceae</taxon>
        <taxon>Actinomycetospora</taxon>
    </lineage>
</organism>
<feature type="domain" description="Mycothiol-dependent maleylpyruvate isomerase metal-binding" evidence="2">
    <location>
        <begin position="8"/>
        <end position="131"/>
    </location>
</feature>
<keyword evidence="3" id="KW-0413">Isomerase</keyword>
<keyword evidence="4" id="KW-1185">Reference proteome</keyword>
<reference evidence="4" key="1">
    <citation type="journal article" date="2019" name="Int. J. Syst. Evol. Microbiol.">
        <title>The Global Catalogue of Microorganisms (GCM) 10K type strain sequencing project: providing services to taxonomists for standard genome sequencing and annotation.</title>
        <authorList>
            <consortium name="The Broad Institute Genomics Platform"/>
            <consortium name="The Broad Institute Genome Sequencing Center for Infectious Disease"/>
            <person name="Wu L."/>
            <person name="Ma J."/>
        </authorList>
    </citation>
    <scope>NUCLEOTIDE SEQUENCE [LARGE SCALE GENOMIC DNA]</scope>
    <source>
        <strain evidence="4">CGMCC 4.7093</strain>
    </source>
</reference>
<comment type="caution">
    <text evidence="3">The sequence shown here is derived from an EMBL/GenBank/DDBJ whole genome shotgun (WGS) entry which is preliminary data.</text>
</comment>
<dbReference type="InterPro" id="IPR024344">
    <property type="entry name" value="MDMPI_metal-binding"/>
</dbReference>